<dbReference type="OrthoDB" id="269872at2759"/>
<dbReference type="GO" id="GO:0005739">
    <property type="term" value="C:mitochondrion"/>
    <property type="evidence" value="ECO:0007669"/>
    <property type="project" value="TreeGrafter"/>
</dbReference>
<dbReference type="InterPro" id="IPR029063">
    <property type="entry name" value="SAM-dependent_MTases_sf"/>
</dbReference>
<accession>A0A8H7RYG5</accession>
<name>A0A8H7RYG5_9FUNG</name>
<gene>
    <name evidence="2" type="ORF">INT45_013071</name>
</gene>
<dbReference type="Pfam" id="PF05175">
    <property type="entry name" value="MTS"/>
    <property type="match status" value="1"/>
</dbReference>
<dbReference type="Proteomes" id="UP000646827">
    <property type="component" value="Unassembled WGS sequence"/>
</dbReference>
<dbReference type="CDD" id="cd02440">
    <property type="entry name" value="AdoMet_MTases"/>
    <property type="match status" value="1"/>
</dbReference>
<dbReference type="PANTHER" id="PTHR18895">
    <property type="entry name" value="HEMK METHYLTRANSFERASE"/>
    <property type="match status" value="1"/>
</dbReference>
<proteinExistence type="predicted"/>
<dbReference type="PANTHER" id="PTHR18895:SF74">
    <property type="entry name" value="MTRF1L RELEASE FACTOR GLUTAMINE METHYLTRANSFERASE"/>
    <property type="match status" value="1"/>
</dbReference>
<dbReference type="InterPro" id="IPR007848">
    <property type="entry name" value="Small_mtfrase_dom"/>
</dbReference>
<dbReference type="AlphaFoldDB" id="A0A8H7RYG5"/>
<sequence length="226" mass="26622">MYMIAWFDINCFNIFWEHKVSKKWILWETEEWVHRLIDKTIPYKKNKPFHIFDICTGCGYIALSLATHVSHCNILATDISQKAITLSKENYQENISKIQGATTIEFKQVDVFDHNALEKMMLQGNKGFDLIVSNPPHITLDEYKHLDPDVKQWEESRALVAEEQGMAVHRRIIELASPVLLNKQKQEDNFEKTRVPRLVMEFGETHQVEPLKRMMLDKNLFEDIEF</sequence>
<dbReference type="InterPro" id="IPR050320">
    <property type="entry name" value="N5-glutamine_MTase"/>
</dbReference>
<keyword evidence="3" id="KW-1185">Reference proteome</keyword>
<reference evidence="2 3" key="1">
    <citation type="submission" date="2020-12" db="EMBL/GenBank/DDBJ databases">
        <title>Metabolic potential, ecology and presence of endohyphal bacteria is reflected in genomic diversity of Mucoromycotina.</title>
        <authorList>
            <person name="Muszewska A."/>
            <person name="Okrasinska A."/>
            <person name="Steczkiewicz K."/>
            <person name="Drgas O."/>
            <person name="Orlowska M."/>
            <person name="Perlinska-Lenart U."/>
            <person name="Aleksandrzak-Piekarczyk T."/>
            <person name="Szatraj K."/>
            <person name="Zielenkiewicz U."/>
            <person name="Pilsyk S."/>
            <person name="Malc E."/>
            <person name="Mieczkowski P."/>
            <person name="Kruszewska J.S."/>
            <person name="Biernat P."/>
            <person name="Pawlowska J."/>
        </authorList>
    </citation>
    <scope>NUCLEOTIDE SEQUENCE [LARGE SCALE GENOMIC DNA]</scope>
    <source>
        <strain evidence="2 3">CBS 142.35</strain>
    </source>
</reference>
<comment type="caution">
    <text evidence="2">The sequence shown here is derived from an EMBL/GenBank/DDBJ whole genome shotgun (WGS) entry which is preliminary data.</text>
</comment>
<dbReference type="EMBL" id="JAEPRB010000190">
    <property type="protein sequence ID" value="KAG2219205.1"/>
    <property type="molecule type" value="Genomic_DNA"/>
</dbReference>
<evidence type="ECO:0000313" key="2">
    <source>
        <dbReference type="EMBL" id="KAG2219205.1"/>
    </source>
</evidence>
<dbReference type="GO" id="GO:0008168">
    <property type="term" value="F:methyltransferase activity"/>
    <property type="evidence" value="ECO:0007669"/>
    <property type="project" value="InterPro"/>
</dbReference>
<dbReference type="Gene3D" id="3.40.50.150">
    <property type="entry name" value="Vaccinia Virus protein VP39"/>
    <property type="match status" value="1"/>
</dbReference>
<evidence type="ECO:0000313" key="3">
    <source>
        <dbReference type="Proteomes" id="UP000646827"/>
    </source>
</evidence>
<evidence type="ECO:0000259" key="1">
    <source>
        <dbReference type="Pfam" id="PF05175"/>
    </source>
</evidence>
<feature type="domain" description="Methyltransferase small" evidence="1">
    <location>
        <begin position="49"/>
        <end position="137"/>
    </location>
</feature>
<organism evidence="2 3">
    <name type="scientific">Circinella minor</name>
    <dbReference type="NCBI Taxonomy" id="1195481"/>
    <lineage>
        <taxon>Eukaryota</taxon>
        <taxon>Fungi</taxon>
        <taxon>Fungi incertae sedis</taxon>
        <taxon>Mucoromycota</taxon>
        <taxon>Mucoromycotina</taxon>
        <taxon>Mucoromycetes</taxon>
        <taxon>Mucorales</taxon>
        <taxon>Lichtheimiaceae</taxon>
        <taxon>Circinella</taxon>
    </lineage>
</organism>
<dbReference type="SUPFAM" id="SSF53335">
    <property type="entry name" value="S-adenosyl-L-methionine-dependent methyltransferases"/>
    <property type="match status" value="1"/>
</dbReference>
<feature type="non-terminal residue" evidence="2">
    <location>
        <position position="1"/>
    </location>
</feature>
<protein>
    <recommendedName>
        <fullName evidence="1">Methyltransferase small domain-containing protein</fullName>
    </recommendedName>
</protein>